<organism evidence="3 5">
    <name type="scientific">Cercospora beticola</name>
    <name type="common">Sugarbeet leaf spot fungus</name>
    <dbReference type="NCBI Taxonomy" id="122368"/>
    <lineage>
        <taxon>Eukaryota</taxon>
        <taxon>Fungi</taxon>
        <taxon>Dikarya</taxon>
        <taxon>Ascomycota</taxon>
        <taxon>Pezizomycotina</taxon>
        <taxon>Dothideomycetes</taxon>
        <taxon>Dothideomycetidae</taxon>
        <taxon>Mycosphaerellales</taxon>
        <taxon>Mycosphaerellaceae</taxon>
        <taxon>Cercospora</taxon>
    </lineage>
</organism>
<dbReference type="OrthoDB" id="10254604at2759"/>
<evidence type="ECO:0000313" key="5">
    <source>
        <dbReference type="Proteomes" id="UP000230605"/>
    </source>
</evidence>
<feature type="domain" description="NAD(P)-binding" evidence="2">
    <location>
        <begin position="8"/>
        <end position="214"/>
    </location>
</feature>
<keyword evidence="6" id="KW-1185">Reference proteome</keyword>
<dbReference type="Pfam" id="PF13460">
    <property type="entry name" value="NAD_binding_10"/>
    <property type="match status" value="1"/>
</dbReference>
<dbReference type="SUPFAM" id="SSF51735">
    <property type="entry name" value="NAD(P)-binding Rossmann-fold domains"/>
    <property type="match status" value="1"/>
</dbReference>
<sequence length="251" mass="27162">MATTLIFGGSGKVARHITRILSSEGGIVHSIIRNPSQKPDIESLGGRPIVQSIEDSSVEDFIQTIKSTQPNTVIWAAGAGGGSPERTQKVDYEGAVKAADATAAAGVTKRYIIISALDIRDRENKPEPEWYDDADRDRSNKVWNAIGPYMRAKYAADKDLVENNGRRGLEYTIVRPGGLSEDAGTGKIDAGKVHLNRTIPREDVARAVVEVIKNEGTKGLAFDLVGGDELSVKEAVEKVAKGRIDTFEGRY</sequence>
<dbReference type="PANTHER" id="PTHR15020:SF50">
    <property type="entry name" value="UPF0659 PROTEIN YMR090W"/>
    <property type="match status" value="1"/>
</dbReference>
<proteinExistence type="inferred from homology"/>
<accession>A0A2G5I4T7</accession>
<dbReference type="InterPro" id="IPR016040">
    <property type="entry name" value="NAD(P)-bd_dom"/>
</dbReference>
<dbReference type="EMBL" id="CP134186">
    <property type="protein sequence ID" value="WPA99637.1"/>
    <property type="molecule type" value="Genomic_DNA"/>
</dbReference>
<protein>
    <submittedName>
        <fullName evidence="3">UPF0659 protein</fullName>
    </submittedName>
</protein>
<reference evidence="4 6" key="2">
    <citation type="submission" date="2023-09" db="EMBL/GenBank/DDBJ databases">
        <title>Complete-Gapless Cercospora beticola genome.</title>
        <authorList>
            <person name="Wyatt N.A."/>
            <person name="Spanner R.E."/>
            <person name="Bolton M.D."/>
        </authorList>
    </citation>
    <scope>NUCLEOTIDE SEQUENCE [LARGE SCALE GENOMIC DNA]</scope>
    <source>
        <strain evidence="4">Cb09-40</strain>
    </source>
</reference>
<dbReference type="Gene3D" id="3.40.50.720">
    <property type="entry name" value="NAD(P)-binding Rossmann-like Domain"/>
    <property type="match status" value="1"/>
</dbReference>
<dbReference type="EMBL" id="LKMD01000101">
    <property type="protein sequence ID" value="PIA99816.1"/>
    <property type="molecule type" value="Genomic_DNA"/>
</dbReference>
<dbReference type="Proteomes" id="UP001302367">
    <property type="component" value="Chromosome 3"/>
</dbReference>
<dbReference type="InterPro" id="IPR036291">
    <property type="entry name" value="NAD(P)-bd_dom_sf"/>
</dbReference>
<evidence type="ECO:0000256" key="1">
    <source>
        <dbReference type="ARBA" id="ARBA00038376"/>
    </source>
</evidence>
<dbReference type="AlphaFoldDB" id="A0A2G5I4T7"/>
<reference evidence="3 5" key="1">
    <citation type="submission" date="2015-10" db="EMBL/GenBank/DDBJ databases">
        <title>The cercosporin biosynthetic gene cluster was horizontally transferred to several fungal lineages and shown to be expanded in Cercospora beticola based on microsynteny with recipient genomes.</title>
        <authorList>
            <person name="De Jonge R."/>
            <person name="Ebert M.K."/>
            <person name="Suttle J.C."/>
            <person name="Jurick Ii W.M."/>
            <person name="Secor G.A."/>
            <person name="Thomma B.P."/>
            <person name="Van De Peer Y."/>
            <person name="Bolton M.D."/>
        </authorList>
    </citation>
    <scope>NUCLEOTIDE SEQUENCE [LARGE SCALE GENOMIC DNA]</scope>
    <source>
        <strain evidence="3 5">09-40</strain>
    </source>
</reference>
<name>A0A2G5I4T7_CERBT</name>
<comment type="similarity">
    <text evidence="1">Belongs to the avfA family.</text>
</comment>
<evidence type="ECO:0000313" key="6">
    <source>
        <dbReference type="Proteomes" id="UP001302367"/>
    </source>
</evidence>
<evidence type="ECO:0000313" key="3">
    <source>
        <dbReference type="EMBL" id="PIA99816.1"/>
    </source>
</evidence>
<dbReference type="PANTHER" id="PTHR15020">
    <property type="entry name" value="FLAVIN REDUCTASE-RELATED"/>
    <property type="match status" value="1"/>
</dbReference>
<evidence type="ECO:0000313" key="4">
    <source>
        <dbReference type="EMBL" id="WPA99637.1"/>
    </source>
</evidence>
<gene>
    <name evidence="3" type="ORF">CB0940_02498</name>
    <name evidence="4" type="ORF">RHO25_004255</name>
</gene>
<dbReference type="Proteomes" id="UP000230605">
    <property type="component" value="Chromosome 3"/>
</dbReference>
<evidence type="ECO:0000259" key="2">
    <source>
        <dbReference type="Pfam" id="PF13460"/>
    </source>
</evidence>